<dbReference type="AlphaFoldDB" id="A0A8S8ZCU6"/>
<evidence type="ECO:0008006" key="13">
    <source>
        <dbReference type="Google" id="ProtNLM"/>
    </source>
</evidence>
<protein>
    <recommendedName>
        <fullName evidence="13">Oligopeptide transporter</fullName>
    </recommendedName>
</protein>
<dbReference type="PANTHER" id="PTHR22601">
    <property type="entry name" value="ISP4 LIKE PROTEIN"/>
    <property type="match status" value="1"/>
</dbReference>
<evidence type="ECO:0000256" key="6">
    <source>
        <dbReference type="ARBA" id="ARBA00022927"/>
    </source>
</evidence>
<feature type="transmembrane region" description="Helical" evidence="10">
    <location>
        <begin position="598"/>
        <end position="617"/>
    </location>
</feature>
<dbReference type="GO" id="GO:0016020">
    <property type="term" value="C:membrane"/>
    <property type="evidence" value="ECO:0007669"/>
    <property type="project" value="UniProtKB-SubCell"/>
</dbReference>
<comment type="subcellular location">
    <subcellularLocation>
        <location evidence="1">Membrane</location>
        <topology evidence="1">Multi-pass membrane protein</topology>
    </subcellularLocation>
</comment>
<dbReference type="EMBL" id="NMPR01000268">
    <property type="protein sequence ID" value="KAA8624056.1"/>
    <property type="molecule type" value="Genomic_DNA"/>
</dbReference>
<keyword evidence="8 10" id="KW-0472">Membrane</keyword>
<feature type="transmembrane region" description="Helical" evidence="10">
    <location>
        <begin position="667"/>
        <end position="686"/>
    </location>
</feature>
<dbReference type="Proteomes" id="UP000433876">
    <property type="component" value="Unassembled WGS sequence"/>
</dbReference>
<evidence type="ECO:0000256" key="4">
    <source>
        <dbReference type="ARBA" id="ARBA00022692"/>
    </source>
</evidence>
<evidence type="ECO:0000313" key="11">
    <source>
        <dbReference type="EMBL" id="KAA8624056.1"/>
    </source>
</evidence>
<accession>A0A8S8ZCU6</accession>
<proteinExistence type="inferred from homology"/>
<feature type="compositionally biased region" description="Basic and acidic residues" evidence="9">
    <location>
        <begin position="8"/>
        <end position="21"/>
    </location>
</feature>
<comment type="similarity">
    <text evidence="2">Belongs to the oligopeptide OPT transporter family.</text>
</comment>
<dbReference type="VEuPathDB" id="FungiDB:SMAC_07659"/>
<feature type="transmembrane region" description="Helical" evidence="10">
    <location>
        <begin position="190"/>
        <end position="211"/>
    </location>
</feature>
<comment type="caution">
    <text evidence="11">The sequence shown here is derived from an EMBL/GenBank/DDBJ whole genome shotgun (WGS) entry which is preliminary data.</text>
</comment>
<feature type="transmembrane region" description="Helical" evidence="10">
    <location>
        <begin position="744"/>
        <end position="768"/>
    </location>
</feature>
<feature type="transmembrane region" description="Helical" evidence="10">
    <location>
        <begin position="397"/>
        <end position="420"/>
    </location>
</feature>
<dbReference type="OMA" id="GRSMTRD"/>
<keyword evidence="6" id="KW-0653">Protein transport</keyword>
<dbReference type="NCBIfam" id="TIGR00728">
    <property type="entry name" value="OPT_sfam"/>
    <property type="match status" value="2"/>
</dbReference>
<keyword evidence="5" id="KW-0571">Peptide transport</keyword>
<organism evidence="11 12">
    <name type="scientific">Sordaria macrospora</name>
    <dbReference type="NCBI Taxonomy" id="5147"/>
    <lineage>
        <taxon>Eukaryota</taxon>
        <taxon>Fungi</taxon>
        <taxon>Dikarya</taxon>
        <taxon>Ascomycota</taxon>
        <taxon>Pezizomycotina</taxon>
        <taxon>Sordariomycetes</taxon>
        <taxon>Sordariomycetidae</taxon>
        <taxon>Sordariales</taxon>
        <taxon>Sordariaceae</taxon>
        <taxon>Sordaria</taxon>
    </lineage>
</organism>
<feature type="region of interest" description="Disordered" evidence="9">
    <location>
        <begin position="1"/>
        <end position="21"/>
    </location>
</feature>
<dbReference type="Pfam" id="PF03169">
    <property type="entry name" value="OPT"/>
    <property type="match status" value="1"/>
</dbReference>
<evidence type="ECO:0000256" key="7">
    <source>
        <dbReference type="ARBA" id="ARBA00022989"/>
    </source>
</evidence>
<feature type="transmembrane region" description="Helical" evidence="10">
    <location>
        <begin position="698"/>
        <end position="724"/>
    </location>
</feature>
<feature type="transmembrane region" description="Helical" evidence="10">
    <location>
        <begin position="490"/>
        <end position="509"/>
    </location>
</feature>
<feature type="transmembrane region" description="Helical" evidence="10">
    <location>
        <begin position="564"/>
        <end position="586"/>
    </location>
</feature>
<dbReference type="GO" id="GO:0035673">
    <property type="term" value="F:oligopeptide transmembrane transporter activity"/>
    <property type="evidence" value="ECO:0007669"/>
    <property type="project" value="InterPro"/>
</dbReference>
<dbReference type="InterPro" id="IPR004648">
    <property type="entry name" value="Oligpept_transpt"/>
</dbReference>
<dbReference type="InterPro" id="IPR004813">
    <property type="entry name" value="OPT"/>
</dbReference>
<keyword evidence="7 10" id="KW-1133">Transmembrane helix</keyword>
<keyword evidence="3" id="KW-0813">Transport</keyword>
<feature type="transmembrane region" description="Helical" evidence="10">
    <location>
        <begin position="516"/>
        <end position="544"/>
    </location>
</feature>
<dbReference type="GO" id="GO:0015031">
    <property type="term" value="P:protein transport"/>
    <property type="evidence" value="ECO:0007669"/>
    <property type="project" value="UniProtKB-KW"/>
</dbReference>
<feature type="transmembrane region" description="Helical" evidence="10">
    <location>
        <begin position="117"/>
        <end position="137"/>
    </location>
</feature>
<evidence type="ECO:0000256" key="5">
    <source>
        <dbReference type="ARBA" id="ARBA00022856"/>
    </source>
</evidence>
<feature type="transmembrane region" description="Helical" evidence="10">
    <location>
        <begin position="158"/>
        <end position="178"/>
    </location>
</feature>
<evidence type="ECO:0000256" key="9">
    <source>
        <dbReference type="SAM" id="MobiDB-lite"/>
    </source>
</evidence>
<gene>
    <name evidence="11" type="ORF">SMACR_07659</name>
</gene>
<keyword evidence="4 10" id="KW-0812">Transmembrane</keyword>
<evidence type="ECO:0000256" key="2">
    <source>
        <dbReference type="ARBA" id="ARBA00008807"/>
    </source>
</evidence>
<evidence type="ECO:0000256" key="8">
    <source>
        <dbReference type="ARBA" id="ARBA00023136"/>
    </source>
</evidence>
<feature type="transmembrane region" description="Helical" evidence="10">
    <location>
        <begin position="324"/>
        <end position="344"/>
    </location>
</feature>
<feature type="transmembrane region" description="Helical" evidence="10">
    <location>
        <begin position="91"/>
        <end position="111"/>
    </location>
</feature>
<evidence type="ECO:0000256" key="3">
    <source>
        <dbReference type="ARBA" id="ARBA00022448"/>
    </source>
</evidence>
<evidence type="ECO:0000256" key="1">
    <source>
        <dbReference type="ARBA" id="ARBA00004141"/>
    </source>
</evidence>
<evidence type="ECO:0000256" key="10">
    <source>
        <dbReference type="SAM" id="Phobius"/>
    </source>
</evidence>
<sequence>MDGNVESKPARAGDECEPNEKHDILYAGPTTTFNDGADTKGAATAKDGSIDAEVGEITVESDTTLDTPLQLVTKTLDTSDNPIERIYTFRAFFLGLGLSAFGAVLAEIFYFKPQTVLVSIVFLIMLAYCLGEAVVLIPRWGPVGRFLNPGPFTQKEHVFIVIMASSAATCALGTEQLAAQSLYYGHQPNAASAIFMLFSSQCIGYGLLGGIRKAFIYPTKFVWPTQLPNAALFQSMHLNKELAKKRLKIFWYICLTVMVWEIVPQWMFPLTTGISIFCLANQNSAVFSHLFGGSNGNEGMGFLSWCMDWQYIGEKELILPLSTLVNQLIGYIGCIALTVGAYYYDLWDAKKFPFMAQTLFTSNGTVYDQTQILGPNNEVDPAALDAYGLPRFATSQALCLLVFNMGITAAVVHVLLWNWYDIKFIFNPFRLSALKQNIKKLRTLPRRFNSMSSFRKSFTSDSDTPRKGYPGTEGDPHYAAMSAYKEVPSFWYFSILAISILIGLVCCYQQETGLPWWAFLVAVLLAWIFTIIFACMYGIVGFYYQPTSAVQMIGAYMVPRRPVANMMFTLYGSNGLVQAITMLGDLKLAQYAKLPPRATFLAQVVGTCAGSVFNWVMMNSIVDNQREILLSVEGTNIWSGQNVQTYNSQAVAWGGAANEIFGRHGTYWMVPMGLSFGIFVPIPFWIAHKYFPQLKLNYFNTFIICTWLGWLSVGINSSLLAYFVFGFFAQGYLRRYKPVLFAKWNLIVAAAIAGGCSLIIFILTFAVAGGSGKARDFPVSSPKSCYVLSSSFSVY</sequence>
<name>A0A8S8ZCU6_SORMA</name>
<feature type="transmembrane region" description="Helical" evidence="10">
    <location>
        <begin position="249"/>
        <end position="267"/>
    </location>
</feature>
<evidence type="ECO:0000313" key="12">
    <source>
        <dbReference type="Proteomes" id="UP000433876"/>
    </source>
</evidence>
<reference evidence="11 12" key="1">
    <citation type="submission" date="2017-07" db="EMBL/GenBank/DDBJ databases">
        <title>Genome sequence of the Sordaria macrospora wild type strain R19027.</title>
        <authorList>
            <person name="Nowrousian M."/>
            <person name="Teichert I."/>
            <person name="Kueck U."/>
        </authorList>
    </citation>
    <scope>NUCLEOTIDE SEQUENCE [LARGE SCALE GENOMIC DNA]</scope>
    <source>
        <strain evidence="11 12">R19027</strain>
        <tissue evidence="11">Mycelium</tissue>
    </source>
</reference>